<dbReference type="Pfam" id="PF06827">
    <property type="entry name" value="zf-FPG_IleRS"/>
    <property type="match status" value="1"/>
</dbReference>
<evidence type="ECO:0000259" key="17">
    <source>
        <dbReference type="PROSITE" id="PS51068"/>
    </source>
</evidence>
<evidence type="ECO:0000256" key="14">
    <source>
        <dbReference type="ARBA" id="ARBA00044632"/>
    </source>
</evidence>
<proteinExistence type="inferred from homology"/>
<comment type="similarity">
    <text evidence="2 15">Belongs to the FPG family.</text>
</comment>
<dbReference type="GO" id="GO:0034039">
    <property type="term" value="F:8-oxo-7,8-dihydroguanine DNA N-glycosylase activity"/>
    <property type="evidence" value="ECO:0007669"/>
    <property type="project" value="TreeGrafter"/>
</dbReference>
<dbReference type="AlphaFoldDB" id="A0A9W5VVW4"/>
<organism evidence="18 19">
    <name type="scientific">Gleimia europaea ACS-120-V-Col10b</name>
    <dbReference type="NCBI Taxonomy" id="883069"/>
    <lineage>
        <taxon>Bacteria</taxon>
        <taxon>Bacillati</taxon>
        <taxon>Actinomycetota</taxon>
        <taxon>Actinomycetes</taxon>
        <taxon>Actinomycetales</taxon>
        <taxon>Actinomycetaceae</taxon>
        <taxon>Gleimia</taxon>
    </lineage>
</organism>
<keyword evidence="11 15" id="KW-0456">Lyase</keyword>
<feature type="domain" description="FPG-type" evidence="16">
    <location>
        <begin position="256"/>
        <end position="290"/>
    </location>
</feature>
<dbReference type="PANTHER" id="PTHR22993:SF9">
    <property type="entry name" value="FORMAMIDOPYRIMIDINE-DNA GLYCOSYLASE"/>
    <property type="match status" value="1"/>
</dbReference>
<dbReference type="EC" id="4.2.99.18" evidence="15"/>
<dbReference type="InterPro" id="IPR000214">
    <property type="entry name" value="Znf_DNA_glyclase/AP_lyase"/>
</dbReference>
<dbReference type="PROSITE" id="PS51068">
    <property type="entry name" value="FPG_CAT"/>
    <property type="match status" value="1"/>
</dbReference>
<evidence type="ECO:0000313" key="18">
    <source>
        <dbReference type="EMBL" id="EPD30336.1"/>
    </source>
</evidence>
<dbReference type="HAMAP" id="MF_00103">
    <property type="entry name" value="Fapy_DNA_glycosyl"/>
    <property type="match status" value="1"/>
</dbReference>
<keyword evidence="13 15" id="KW-0326">Glycosidase</keyword>
<feature type="binding site" evidence="15">
    <location>
        <position position="95"/>
    </location>
    <ligand>
        <name>DNA</name>
        <dbReference type="ChEBI" id="CHEBI:16991"/>
    </ligand>
</feature>
<dbReference type="InterPro" id="IPR012319">
    <property type="entry name" value="FPG_cat"/>
</dbReference>
<dbReference type="Pfam" id="PF01149">
    <property type="entry name" value="Fapy_DNA_glyco"/>
    <property type="match status" value="1"/>
</dbReference>
<comment type="caution">
    <text evidence="18">The sequence shown here is derived from an EMBL/GenBank/DDBJ whole genome shotgun (WGS) entry which is preliminary data.</text>
</comment>
<dbReference type="InterPro" id="IPR010979">
    <property type="entry name" value="Ribosomal_uS13-like_H2TH"/>
</dbReference>
<evidence type="ECO:0000256" key="5">
    <source>
        <dbReference type="ARBA" id="ARBA00022763"/>
    </source>
</evidence>
<keyword evidence="19" id="KW-1185">Reference proteome</keyword>
<feature type="active site" description="Proton donor; for beta-elimination activity" evidence="15">
    <location>
        <position position="61"/>
    </location>
</feature>
<feature type="active site" description="Proton donor; for delta-elimination activity" evidence="15">
    <location>
        <position position="280"/>
    </location>
</feature>
<dbReference type="Proteomes" id="UP000014387">
    <property type="component" value="Unassembled WGS sequence"/>
</dbReference>
<keyword evidence="8 15" id="KW-0862">Zinc</keyword>
<comment type="caution">
    <text evidence="15">Lacks conserved residue(s) required for the propagation of feature annotation.</text>
</comment>
<evidence type="ECO:0000256" key="10">
    <source>
        <dbReference type="ARBA" id="ARBA00023204"/>
    </source>
</evidence>
<gene>
    <name evidence="15" type="primary">mutM</name>
    <name evidence="15" type="synonym">fpg</name>
    <name evidence="18" type="ORF">HMPREF9238_00073</name>
</gene>
<comment type="function">
    <text evidence="15">Involved in base excision repair of DNA damaged by oxidation or by mutagenic agents. Acts as DNA glycosylase that recognizes and removes damaged bases. Has a preference for oxidized purines, such as 7,8-dihydro-8-oxoguanine (8-oxoG). Has AP (apurinic/apyrimidinic) lyase activity and introduces nicks in the DNA strand. Cleaves the DNA backbone by beta-delta elimination to generate a single-strand break at the site of the removed base with both 3'- and 5'-phosphates.</text>
</comment>
<dbReference type="OrthoDB" id="9800855at2"/>
<dbReference type="NCBIfam" id="NF002211">
    <property type="entry name" value="PRK01103.1"/>
    <property type="match status" value="1"/>
</dbReference>
<keyword evidence="5 15" id="KW-0227">DNA damage</keyword>
<dbReference type="SUPFAM" id="SSF46946">
    <property type="entry name" value="S13-like H2TH domain"/>
    <property type="match status" value="1"/>
</dbReference>
<dbReference type="InterPro" id="IPR020629">
    <property type="entry name" value="FPG_Glyclase"/>
</dbReference>
<evidence type="ECO:0000313" key="19">
    <source>
        <dbReference type="Proteomes" id="UP000014387"/>
    </source>
</evidence>
<evidence type="ECO:0000256" key="3">
    <source>
        <dbReference type="ARBA" id="ARBA00011245"/>
    </source>
</evidence>
<keyword evidence="12 15" id="KW-0511">Multifunctional enzyme</keyword>
<keyword evidence="6 15" id="KW-0863">Zinc-finger</keyword>
<dbReference type="GO" id="GO:0006284">
    <property type="term" value="P:base-excision repair"/>
    <property type="evidence" value="ECO:0007669"/>
    <property type="project" value="InterPro"/>
</dbReference>
<dbReference type="GO" id="GO:0003690">
    <property type="term" value="F:double-stranded DNA binding"/>
    <property type="evidence" value="ECO:0007669"/>
    <property type="project" value="UniProtKB-ARBA"/>
</dbReference>
<dbReference type="GO" id="GO:0006979">
    <property type="term" value="P:response to oxidative stress"/>
    <property type="evidence" value="ECO:0007669"/>
    <property type="project" value="UniProtKB-ARBA"/>
</dbReference>
<dbReference type="Gene3D" id="1.10.8.50">
    <property type="match status" value="1"/>
</dbReference>
<dbReference type="PANTHER" id="PTHR22993">
    <property type="entry name" value="FORMAMIDOPYRIMIDINE-DNA GLYCOSYLASE"/>
    <property type="match status" value="1"/>
</dbReference>
<evidence type="ECO:0000256" key="6">
    <source>
        <dbReference type="ARBA" id="ARBA00022771"/>
    </source>
</evidence>
<dbReference type="EC" id="3.2.2.23" evidence="15"/>
<dbReference type="GO" id="GO:0008270">
    <property type="term" value="F:zinc ion binding"/>
    <property type="evidence" value="ECO:0007669"/>
    <property type="project" value="UniProtKB-UniRule"/>
</dbReference>
<dbReference type="Gene3D" id="3.20.190.10">
    <property type="entry name" value="MutM-like, N-terminal"/>
    <property type="match status" value="1"/>
</dbReference>
<feature type="active site" description="Proton donor" evidence="15">
    <location>
        <position position="3"/>
    </location>
</feature>
<keyword evidence="9 15" id="KW-0238">DNA-binding</keyword>
<dbReference type="SUPFAM" id="SSF57716">
    <property type="entry name" value="Glucocorticoid receptor-like (DNA-binding domain)"/>
    <property type="match status" value="1"/>
</dbReference>
<keyword evidence="7 15" id="KW-0378">Hydrolase</keyword>
<name>A0A9W5VVW4_9ACTO</name>
<evidence type="ECO:0000256" key="7">
    <source>
        <dbReference type="ARBA" id="ARBA00022801"/>
    </source>
</evidence>
<dbReference type="FunFam" id="1.10.8.50:FF:000003">
    <property type="entry name" value="Formamidopyrimidine-DNA glycosylase"/>
    <property type="match status" value="1"/>
</dbReference>
<evidence type="ECO:0000256" key="11">
    <source>
        <dbReference type="ARBA" id="ARBA00023239"/>
    </source>
</evidence>
<keyword evidence="4 15" id="KW-0479">Metal-binding</keyword>
<sequence length="302" mass="33160">MPELPEVETIRMGLAPHIVGQTAVNVTVWGERTARNQPGGPAALEEAIRDKKVEALARRGKFLWAELDSGNALVFHLGMSGQLRLSDDERPRYRHEHARIVLSNGRVLSFVDQRTFGRIEVCDYIPTPDGALAGQGATLNAIPQSAAHIARDPLDPAFDPGRVVQKIRASKSPVKNLLLHQEVVSGIGNIYADEALFAAGVHGKRRGKNVRVYELRNILEEAEAVMRRSIEVGGTSFDELYVNTAGEPGYFARSLAVYGRTGQPCRRCGASIAKVTIGGRSHHFCPVCQSRSRPRRDRLAEL</sequence>
<evidence type="ECO:0000256" key="2">
    <source>
        <dbReference type="ARBA" id="ARBA00009409"/>
    </source>
</evidence>
<dbReference type="PROSITE" id="PS01242">
    <property type="entry name" value="ZF_FPG_1"/>
    <property type="match status" value="1"/>
</dbReference>
<dbReference type="GO" id="GO:0003684">
    <property type="term" value="F:damaged DNA binding"/>
    <property type="evidence" value="ECO:0007669"/>
    <property type="project" value="InterPro"/>
</dbReference>
<keyword evidence="10 15" id="KW-0234">DNA repair</keyword>
<dbReference type="InterPro" id="IPR010663">
    <property type="entry name" value="Znf_FPG/IleRS"/>
</dbReference>
<evidence type="ECO:0000256" key="9">
    <source>
        <dbReference type="ARBA" id="ARBA00023125"/>
    </source>
</evidence>
<evidence type="ECO:0000259" key="16">
    <source>
        <dbReference type="PROSITE" id="PS51066"/>
    </source>
</evidence>
<evidence type="ECO:0000256" key="13">
    <source>
        <dbReference type="ARBA" id="ARBA00023295"/>
    </source>
</evidence>
<comment type="catalytic activity">
    <reaction evidence="1 15">
        <text>Hydrolysis of DNA containing ring-opened 7-methylguanine residues, releasing 2,6-diamino-4-hydroxy-5-(N-methyl)formamidopyrimidine.</text>
        <dbReference type="EC" id="3.2.2.23"/>
    </reaction>
</comment>
<dbReference type="PROSITE" id="PS51066">
    <property type="entry name" value="ZF_FPG_2"/>
    <property type="match status" value="1"/>
</dbReference>
<evidence type="ECO:0000256" key="15">
    <source>
        <dbReference type="HAMAP-Rule" id="MF_00103"/>
    </source>
</evidence>
<dbReference type="SMART" id="SM01232">
    <property type="entry name" value="H2TH"/>
    <property type="match status" value="1"/>
</dbReference>
<comment type="cofactor">
    <cofactor evidence="15">
        <name>Zn(2+)</name>
        <dbReference type="ChEBI" id="CHEBI:29105"/>
    </cofactor>
    <text evidence="15">Binds 1 zinc ion per subunit.</text>
</comment>
<dbReference type="InterPro" id="IPR035937">
    <property type="entry name" value="FPG_N"/>
</dbReference>
<dbReference type="NCBIfam" id="TIGR00577">
    <property type="entry name" value="fpg"/>
    <property type="match status" value="1"/>
</dbReference>
<reference evidence="18 19" key="1">
    <citation type="submission" date="2013-05" db="EMBL/GenBank/DDBJ databases">
        <title>The Genome Sequence of Actinomyces europaeus ACS-120-V-COL10B.</title>
        <authorList>
            <consortium name="The Broad Institute Genomics Platform"/>
            <person name="Earl A."/>
            <person name="Ward D."/>
            <person name="Feldgarden M."/>
            <person name="Gevers D."/>
            <person name="Saerens B."/>
            <person name="Vaneechoutte M."/>
            <person name="Walker B."/>
            <person name="Young S."/>
            <person name="Zeng Q."/>
            <person name="Gargeya S."/>
            <person name="Fitzgerald M."/>
            <person name="Haas B."/>
            <person name="Abouelleil A."/>
            <person name="Allen A.W."/>
            <person name="Alvarado L."/>
            <person name="Arachchi H.M."/>
            <person name="Berlin A.M."/>
            <person name="Chapman S.B."/>
            <person name="Gainer-Dewar J."/>
            <person name="Goldberg J."/>
            <person name="Griggs A."/>
            <person name="Gujja S."/>
            <person name="Hansen M."/>
            <person name="Howarth C."/>
            <person name="Imamovic A."/>
            <person name="Ireland A."/>
            <person name="Larimer J."/>
            <person name="McCowan C."/>
            <person name="Murphy C."/>
            <person name="Pearson M."/>
            <person name="Poon T.W."/>
            <person name="Priest M."/>
            <person name="Roberts A."/>
            <person name="Saif S."/>
            <person name="Shea T."/>
            <person name="Sisk P."/>
            <person name="Sykes S."/>
            <person name="Wortman J."/>
            <person name="Nusbaum C."/>
            <person name="Birren B."/>
        </authorList>
    </citation>
    <scope>NUCLEOTIDE SEQUENCE [LARGE SCALE GENOMIC DNA]</scope>
    <source>
        <strain evidence="18 19">ACS-120-V-Col10b</strain>
    </source>
</reference>
<feature type="active site" description="Schiff-base intermediate with DNA" evidence="15">
    <location>
        <position position="2"/>
    </location>
</feature>
<accession>A0A9W5VVW4</accession>
<dbReference type="RefSeq" id="WP_016443448.1">
    <property type="nucleotide sequence ID" value="NZ_KE150266.1"/>
</dbReference>
<evidence type="ECO:0000256" key="4">
    <source>
        <dbReference type="ARBA" id="ARBA00022723"/>
    </source>
</evidence>
<comment type="catalytic activity">
    <reaction evidence="14 15">
        <text>2'-deoxyribonucleotide-(2'-deoxyribose 5'-phosphate)-2'-deoxyribonucleotide-DNA = a 3'-end 2'-deoxyribonucleotide-(2,3-dehydro-2,3-deoxyribose 5'-phosphate)-DNA + a 5'-end 5'-phospho-2'-deoxyribonucleoside-DNA + H(+)</text>
        <dbReference type="Rhea" id="RHEA:66592"/>
        <dbReference type="Rhea" id="RHEA-COMP:13180"/>
        <dbReference type="Rhea" id="RHEA-COMP:16897"/>
        <dbReference type="Rhea" id="RHEA-COMP:17067"/>
        <dbReference type="ChEBI" id="CHEBI:15378"/>
        <dbReference type="ChEBI" id="CHEBI:136412"/>
        <dbReference type="ChEBI" id="CHEBI:157695"/>
        <dbReference type="ChEBI" id="CHEBI:167181"/>
        <dbReference type="EC" id="4.2.99.18"/>
    </reaction>
</comment>
<dbReference type="SUPFAM" id="SSF81624">
    <property type="entry name" value="N-terminal domain of MutM-like DNA repair proteins"/>
    <property type="match status" value="1"/>
</dbReference>
<evidence type="ECO:0000256" key="12">
    <source>
        <dbReference type="ARBA" id="ARBA00023268"/>
    </source>
</evidence>
<evidence type="ECO:0000256" key="1">
    <source>
        <dbReference type="ARBA" id="ARBA00001668"/>
    </source>
</evidence>
<dbReference type="CDD" id="cd08966">
    <property type="entry name" value="EcFpg-like_N"/>
    <property type="match status" value="1"/>
</dbReference>
<dbReference type="GO" id="GO:0140078">
    <property type="term" value="F:class I DNA-(apurinic or apyrimidinic site) endonuclease activity"/>
    <property type="evidence" value="ECO:0007669"/>
    <property type="project" value="UniProtKB-EC"/>
</dbReference>
<protein>
    <recommendedName>
        <fullName evidence="15">Formamidopyrimidine-DNA glycosylase</fullName>
        <shortName evidence="15">Fapy-DNA glycosylase</shortName>
        <ecNumber evidence="15">3.2.2.23</ecNumber>
    </recommendedName>
    <alternativeName>
        <fullName evidence="15">DNA-(apurinic or apyrimidinic site) lyase MutM</fullName>
        <shortName evidence="15">AP lyase MutM</shortName>
        <ecNumber evidence="15">4.2.99.18</ecNumber>
    </alternativeName>
</protein>
<comment type="subunit">
    <text evidence="3 15">Monomer.</text>
</comment>
<dbReference type="InterPro" id="IPR015887">
    <property type="entry name" value="DNA_glyclase_Znf_dom_DNA_BS"/>
</dbReference>
<evidence type="ECO:0000256" key="8">
    <source>
        <dbReference type="ARBA" id="ARBA00022833"/>
    </source>
</evidence>
<dbReference type="InterPro" id="IPR015886">
    <property type="entry name" value="H2TH_FPG"/>
</dbReference>
<dbReference type="Pfam" id="PF06831">
    <property type="entry name" value="H2TH"/>
    <property type="match status" value="1"/>
</dbReference>
<dbReference type="EMBL" id="AGWN01000001">
    <property type="protein sequence ID" value="EPD30336.1"/>
    <property type="molecule type" value="Genomic_DNA"/>
</dbReference>
<feature type="domain" description="Formamidopyrimidine-DNA glycosylase catalytic" evidence="17">
    <location>
        <begin position="2"/>
        <end position="117"/>
    </location>
</feature>
<dbReference type="SMART" id="SM00898">
    <property type="entry name" value="Fapy_DNA_glyco"/>
    <property type="match status" value="1"/>
</dbReference>
<feature type="binding site" evidence="15">
    <location>
        <position position="114"/>
    </location>
    <ligand>
        <name>DNA</name>
        <dbReference type="ChEBI" id="CHEBI:16991"/>
    </ligand>
</feature>